<accession>A0A6G1G5F1</accession>
<feature type="non-terminal residue" evidence="1">
    <location>
        <position position="70"/>
    </location>
</feature>
<evidence type="ECO:0000313" key="3">
    <source>
        <dbReference type="RefSeq" id="XP_033534797.1"/>
    </source>
</evidence>
<name>A0A6G1G5F1_9PEZI</name>
<evidence type="ECO:0000313" key="1">
    <source>
        <dbReference type="EMBL" id="KAF1813166.1"/>
    </source>
</evidence>
<dbReference type="GeneID" id="54416075"/>
<gene>
    <name evidence="1 3" type="ORF">P152DRAFT_370651</name>
</gene>
<dbReference type="EMBL" id="ML975155">
    <property type="protein sequence ID" value="KAF1813166.1"/>
    <property type="molecule type" value="Genomic_DNA"/>
</dbReference>
<protein>
    <recommendedName>
        <fullName evidence="4">DRBM domain-containing protein</fullName>
    </recommendedName>
</protein>
<dbReference type="OrthoDB" id="5418749at2759"/>
<reference evidence="1 3" key="1">
    <citation type="submission" date="2020-01" db="EMBL/GenBank/DDBJ databases">
        <authorList>
            <consortium name="DOE Joint Genome Institute"/>
            <person name="Haridas S."/>
            <person name="Albert R."/>
            <person name="Binder M."/>
            <person name="Bloem J."/>
            <person name="Labutti K."/>
            <person name="Salamov A."/>
            <person name="Andreopoulos B."/>
            <person name="Baker S.E."/>
            <person name="Barry K."/>
            <person name="Bills G."/>
            <person name="Bluhm B.H."/>
            <person name="Cannon C."/>
            <person name="Castanera R."/>
            <person name="Culley D.E."/>
            <person name="Daum C."/>
            <person name="Ezra D."/>
            <person name="Gonzalez J.B."/>
            <person name="Henrissat B."/>
            <person name="Kuo A."/>
            <person name="Liang C."/>
            <person name="Lipzen A."/>
            <person name="Lutzoni F."/>
            <person name="Magnuson J."/>
            <person name="Mondo S."/>
            <person name="Nolan M."/>
            <person name="Ohm R."/>
            <person name="Pangilinan J."/>
            <person name="Park H.-J."/>
            <person name="Ramirez L."/>
            <person name="Alfaro M."/>
            <person name="Sun H."/>
            <person name="Tritt A."/>
            <person name="Yoshinaga Y."/>
            <person name="Zwiers L.-H."/>
            <person name="Turgeon B.G."/>
            <person name="Goodwin S.B."/>
            <person name="Spatafora J.W."/>
            <person name="Crous P.W."/>
            <person name="Grigoriev I.V."/>
        </authorList>
    </citation>
    <scope>NUCLEOTIDE SEQUENCE</scope>
    <source>
        <strain evidence="1 3">CBS 781.70</strain>
    </source>
</reference>
<proteinExistence type="predicted"/>
<evidence type="ECO:0000313" key="2">
    <source>
        <dbReference type="Proteomes" id="UP000504638"/>
    </source>
</evidence>
<dbReference type="RefSeq" id="XP_033534797.1">
    <property type="nucleotide sequence ID" value="XM_033675505.1"/>
</dbReference>
<dbReference type="PANTHER" id="PTHR42030">
    <property type="entry name" value="DRBM DOMAIN-CONTAINING PROTEIN"/>
    <property type="match status" value="1"/>
</dbReference>
<dbReference type="AlphaFoldDB" id="A0A6G1G5F1"/>
<dbReference type="SUPFAM" id="SSF54768">
    <property type="entry name" value="dsRNA-binding domain-like"/>
    <property type="match status" value="1"/>
</dbReference>
<feature type="non-terminal residue" evidence="1">
    <location>
        <position position="1"/>
    </location>
</feature>
<dbReference type="PANTHER" id="PTHR42030:SF1">
    <property type="entry name" value="DRBM DOMAIN-CONTAINING PROTEIN"/>
    <property type="match status" value="1"/>
</dbReference>
<dbReference type="Proteomes" id="UP000504638">
    <property type="component" value="Unplaced"/>
</dbReference>
<dbReference type="CDD" id="cd00048">
    <property type="entry name" value="DSRM_SF"/>
    <property type="match status" value="1"/>
</dbReference>
<organism evidence="1">
    <name type="scientific">Eremomyces bilateralis CBS 781.70</name>
    <dbReference type="NCBI Taxonomy" id="1392243"/>
    <lineage>
        <taxon>Eukaryota</taxon>
        <taxon>Fungi</taxon>
        <taxon>Dikarya</taxon>
        <taxon>Ascomycota</taxon>
        <taxon>Pezizomycotina</taxon>
        <taxon>Dothideomycetes</taxon>
        <taxon>Dothideomycetes incertae sedis</taxon>
        <taxon>Eremomycetales</taxon>
        <taxon>Eremomycetaceae</taxon>
        <taxon>Eremomyces</taxon>
    </lineage>
</organism>
<reference evidence="3" key="3">
    <citation type="submission" date="2025-04" db="UniProtKB">
        <authorList>
            <consortium name="RefSeq"/>
        </authorList>
    </citation>
    <scope>IDENTIFICATION</scope>
    <source>
        <strain evidence="3">CBS 781.70</strain>
    </source>
</reference>
<reference evidence="3" key="2">
    <citation type="submission" date="2020-04" db="EMBL/GenBank/DDBJ databases">
        <authorList>
            <consortium name="NCBI Genome Project"/>
        </authorList>
    </citation>
    <scope>NUCLEOTIDE SEQUENCE</scope>
    <source>
        <strain evidence="3">CBS 781.70</strain>
    </source>
</reference>
<dbReference type="Gene3D" id="3.30.160.20">
    <property type="match status" value="1"/>
</dbReference>
<evidence type="ECO:0008006" key="4">
    <source>
        <dbReference type="Google" id="ProtNLM"/>
    </source>
</evidence>
<sequence>RLLEYCTQWGWRSPVYSIVSDRRGNANTIAGGRTAWSSSVEVQGTKFNARFWYDGAFVEQSKEDCAEVAL</sequence>
<keyword evidence="2" id="KW-1185">Reference proteome</keyword>